<dbReference type="RefSeq" id="WP_138108054.1">
    <property type="nucleotide sequence ID" value="NZ_VBRA02000009.1"/>
</dbReference>
<dbReference type="Proteomes" id="UP001192346">
    <property type="component" value="Unassembled WGS sequence"/>
</dbReference>
<dbReference type="InterPro" id="IPR027417">
    <property type="entry name" value="P-loop_NTPase"/>
</dbReference>
<evidence type="ECO:0000256" key="6">
    <source>
        <dbReference type="ARBA" id="ARBA00022723"/>
    </source>
</evidence>
<dbReference type="PANTHER" id="PTHR33540:SF2">
    <property type="entry name" value="TRNA THREONYLCARBAMOYLADENOSINE BIOSYNTHESIS PROTEIN TSAE"/>
    <property type="match status" value="1"/>
</dbReference>
<dbReference type="NCBIfam" id="TIGR00150">
    <property type="entry name" value="T6A_YjeE"/>
    <property type="match status" value="1"/>
</dbReference>
<keyword evidence="12" id="KW-1185">Reference proteome</keyword>
<keyword evidence="9" id="KW-0460">Magnesium</keyword>
<evidence type="ECO:0000256" key="3">
    <source>
        <dbReference type="ARBA" id="ARBA00019010"/>
    </source>
</evidence>
<evidence type="ECO:0000256" key="4">
    <source>
        <dbReference type="ARBA" id="ARBA00022490"/>
    </source>
</evidence>
<sequence>MINKSNKIINLGSKISLKTSETKKEGFYFMQKIKNNEKYINKNIIILLEGCVGSGKTIFAKGIGKNLNIKQNINSPTFVLSKIYKAKNRKLYHLDIYRYIASNIEDKKILSIIEELLETIEKNDIILIESCKDISNLVNFWNFKINFLFINDKARNISLKEKINY</sequence>
<evidence type="ECO:0000256" key="2">
    <source>
        <dbReference type="ARBA" id="ARBA00007599"/>
    </source>
</evidence>
<dbReference type="SUPFAM" id="SSF52540">
    <property type="entry name" value="P-loop containing nucleoside triphosphate hydrolases"/>
    <property type="match status" value="1"/>
</dbReference>
<keyword evidence="4" id="KW-0963">Cytoplasm</keyword>
<keyword evidence="5" id="KW-0819">tRNA processing</keyword>
<accession>A0ABS5BIT5</accession>
<evidence type="ECO:0000313" key="11">
    <source>
        <dbReference type="EMBL" id="MBP3059482.1"/>
    </source>
</evidence>
<dbReference type="Pfam" id="PF02367">
    <property type="entry name" value="TsaE"/>
    <property type="match status" value="1"/>
</dbReference>
<keyword evidence="6" id="KW-0479">Metal-binding</keyword>
<gene>
    <name evidence="11" type="primary">tsaE</name>
    <name evidence="11" type="ORF">FEF22_001660</name>
</gene>
<comment type="caution">
    <text evidence="11">The sequence shown here is derived from an EMBL/GenBank/DDBJ whole genome shotgun (WGS) entry which is preliminary data.</text>
</comment>
<keyword evidence="7" id="KW-0547">Nucleotide-binding</keyword>
<name>A0ABS5BIT5_9MOLU</name>
<evidence type="ECO:0000256" key="1">
    <source>
        <dbReference type="ARBA" id="ARBA00004496"/>
    </source>
</evidence>
<dbReference type="Gene3D" id="3.40.50.300">
    <property type="entry name" value="P-loop containing nucleotide triphosphate hydrolases"/>
    <property type="match status" value="1"/>
</dbReference>
<comment type="similarity">
    <text evidence="2">Belongs to the TsaE family.</text>
</comment>
<evidence type="ECO:0000313" key="12">
    <source>
        <dbReference type="Proteomes" id="UP001192346"/>
    </source>
</evidence>
<evidence type="ECO:0000256" key="8">
    <source>
        <dbReference type="ARBA" id="ARBA00022840"/>
    </source>
</evidence>
<reference evidence="11" key="1">
    <citation type="submission" date="2019-10" db="EMBL/GenBank/DDBJ databases">
        <title>Whole Genome Sequencing and Characterization of Texas Phoenix Palm Decline Phytoplasma Belongs to Lethal Yellowing (16SrIV) Group.</title>
        <authorList>
            <person name="Bao M."/>
        </authorList>
    </citation>
    <scope>NUCLEOTIDE SEQUENCE [LARGE SCALE GENOMIC DNA]</scope>
    <source>
        <strain evidence="11">ACPD</strain>
    </source>
</reference>
<evidence type="ECO:0000256" key="7">
    <source>
        <dbReference type="ARBA" id="ARBA00022741"/>
    </source>
</evidence>
<dbReference type="PANTHER" id="PTHR33540">
    <property type="entry name" value="TRNA THREONYLCARBAMOYLADENOSINE BIOSYNTHESIS PROTEIN TSAE"/>
    <property type="match status" value="1"/>
</dbReference>
<evidence type="ECO:0000256" key="9">
    <source>
        <dbReference type="ARBA" id="ARBA00022842"/>
    </source>
</evidence>
<proteinExistence type="inferred from homology"/>
<organism evidence="11 12">
    <name type="scientific">Texas Phoenix palm phytoplasma</name>
    <dbReference type="NCBI Taxonomy" id="176709"/>
    <lineage>
        <taxon>Bacteria</taxon>
        <taxon>Bacillati</taxon>
        <taxon>Mycoplasmatota</taxon>
        <taxon>Mollicutes</taxon>
        <taxon>Acholeplasmatales</taxon>
        <taxon>Acholeplasmataceae</taxon>
        <taxon>Candidatus Phytoplasma</taxon>
        <taxon>16SrIV (Coconut lethal yellows group)</taxon>
    </lineage>
</organism>
<dbReference type="EMBL" id="VBRA02000009">
    <property type="protein sequence ID" value="MBP3059482.1"/>
    <property type="molecule type" value="Genomic_DNA"/>
</dbReference>
<evidence type="ECO:0000256" key="10">
    <source>
        <dbReference type="ARBA" id="ARBA00032441"/>
    </source>
</evidence>
<evidence type="ECO:0000256" key="5">
    <source>
        <dbReference type="ARBA" id="ARBA00022694"/>
    </source>
</evidence>
<keyword evidence="8" id="KW-0067">ATP-binding</keyword>
<protein>
    <recommendedName>
        <fullName evidence="3">tRNA threonylcarbamoyladenosine biosynthesis protein TsaE</fullName>
    </recommendedName>
    <alternativeName>
        <fullName evidence="10">t(6)A37 threonylcarbamoyladenosine biosynthesis protein TsaE</fullName>
    </alternativeName>
</protein>
<comment type="subcellular location">
    <subcellularLocation>
        <location evidence="1">Cytoplasm</location>
    </subcellularLocation>
</comment>
<dbReference type="InterPro" id="IPR003442">
    <property type="entry name" value="T6A_TsaE"/>
</dbReference>